<dbReference type="InterPro" id="IPR036291">
    <property type="entry name" value="NAD(P)-bd_dom_sf"/>
</dbReference>
<dbReference type="Gene3D" id="3.40.50.720">
    <property type="entry name" value="NAD(P)-binding Rossmann-like Domain"/>
    <property type="match status" value="1"/>
</dbReference>
<comment type="caution">
    <text evidence="8">The sequence shown here is derived from an EMBL/GenBank/DDBJ whole genome shotgun (WGS) entry which is preliminary data.</text>
</comment>
<dbReference type="GO" id="GO:0008270">
    <property type="term" value="F:zinc ion binding"/>
    <property type="evidence" value="ECO:0007669"/>
    <property type="project" value="InterPro"/>
</dbReference>
<dbReference type="InterPro" id="IPR013149">
    <property type="entry name" value="ADH-like_C"/>
</dbReference>
<evidence type="ECO:0008006" key="10">
    <source>
        <dbReference type="Google" id="ProtNLM"/>
    </source>
</evidence>
<dbReference type="SUPFAM" id="SSF50129">
    <property type="entry name" value="GroES-like"/>
    <property type="match status" value="1"/>
</dbReference>
<dbReference type="PANTHER" id="PTHR42813">
    <property type="entry name" value="ZINC-TYPE ALCOHOL DEHYDROGENASE-LIKE"/>
    <property type="match status" value="1"/>
</dbReference>
<dbReference type="PROSITE" id="PS00059">
    <property type="entry name" value="ADH_ZINC"/>
    <property type="match status" value="1"/>
</dbReference>
<comment type="similarity">
    <text evidence="5">Belongs to the zinc-containing alcohol dehydrogenase family.</text>
</comment>
<evidence type="ECO:0000259" key="7">
    <source>
        <dbReference type="Pfam" id="PF08240"/>
    </source>
</evidence>
<proteinExistence type="inferred from homology"/>
<dbReference type="GO" id="GO:0008081">
    <property type="term" value="F:phosphoric diester hydrolase activity"/>
    <property type="evidence" value="ECO:0007669"/>
    <property type="project" value="InterPro"/>
</dbReference>
<dbReference type="CDD" id="cd08283">
    <property type="entry name" value="FDH_like_1"/>
    <property type="match status" value="1"/>
</dbReference>
<keyword evidence="2 5" id="KW-0479">Metal-binding</keyword>
<dbReference type="Gene3D" id="3.90.180.10">
    <property type="entry name" value="Medium-chain alcohol dehydrogenases, catalytic domain"/>
    <property type="match status" value="1"/>
</dbReference>
<evidence type="ECO:0000259" key="6">
    <source>
        <dbReference type="Pfam" id="PF00107"/>
    </source>
</evidence>
<dbReference type="AlphaFoldDB" id="A0AAD7XE42"/>
<evidence type="ECO:0000256" key="5">
    <source>
        <dbReference type="RuleBase" id="RU361277"/>
    </source>
</evidence>
<evidence type="ECO:0000256" key="1">
    <source>
        <dbReference type="ARBA" id="ARBA00001947"/>
    </source>
</evidence>
<dbReference type="Pfam" id="PF08240">
    <property type="entry name" value="ADH_N"/>
    <property type="match status" value="1"/>
</dbReference>
<dbReference type="PANTHER" id="PTHR42813:SF1">
    <property type="entry name" value="DEHYDROGENASE, PUTATIVE (AFU_ORTHOLOGUE AFUA_5G03930)-RELATED"/>
    <property type="match status" value="1"/>
</dbReference>
<dbReference type="GO" id="GO:0016491">
    <property type="term" value="F:oxidoreductase activity"/>
    <property type="evidence" value="ECO:0007669"/>
    <property type="project" value="UniProtKB-KW"/>
</dbReference>
<dbReference type="SUPFAM" id="SSF51695">
    <property type="entry name" value="PLC-like phosphodiesterases"/>
    <property type="match status" value="1"/>
</dbReference>
<evidence type="ECO:0000313" key="8">
    <source>
        <dbReference type="EMBL" id="KAJ8494588.1"/>
    </source>
</evidence>
<keyword evidence="9" id="KW-1185">Reference proteome</keyword>
<keyword evidence="4" id="KW-0560">Oxidoreductase</keyword>
<dbReference type="InterPro" id="IPR013154">
    <property type="entry name" value="ADH-like_N"/>
</dbReference>
<dbReference type="InterPro" id="IPR011032">
    <property type="entry name" value="GroES-like_sf"/>
</dbReference>
<name>A0AAD7XE42_9APHY</name>
<dbReference type="SUPFAM" id="SSF51735">
    <property type="entry name" value="NAD(P)-binding Rossmann-fold domains"/>
    <property type="match status" value="1"/>
</dbReference>
<protein>
    <recommendedName>
        <fullName evidence="10">Alcohol dehydrogenase</fullName>
    </recommendedName>
</protein>
<dbReference type="Proteomes" id="UP001215151">
    <property type="component" value="Unassembled WGS sequence"/>
</dbReference>
<accession>A0AAD7XE42</accession>
<comment type="cofactor">
    <cofactor evidence="1 5">
        <name>Zn(2+)</name>
        <dbReference type="ChEBI" id="CHEBI:29105"/>
    </cofactor>
</comment>
<dbReference type="InterPro" id="IPR017946">
    <property type="entry name" value="PLC-like_Pdiesterase_TIM-brl"/>
</dbReference>
<dbReference type="Pfam" id="PF00107">
    <property type="entry name" value="ADH_zinc_N"/>
    <property type="match status" value="1"/>
</dbReference>
<keyword evidence="3 5" id="KW-0862">Zinc</keyword>
<evidence type="ECO:0000256" key="3">
    <source>
        <dbReference type="ARBA" id="ARBA00022833"/>
    </source>
</evidence>
<dbReference type="EMBL" id="JAPEVG010000034">
    <property type="protein sequence ID" value="KAJ8494588.1"/>
    <property type="molecule type" value="Genomic_DNA"/>
</dbReference>
<sequence length="772" mass="84415">MQAASNAIQNAMGAIPTAVHPEFKTRPDGATMKALAWFGPRDVRLIDAPVPDITEPDDVIVKVTGTTICGSDLHLYHGEIVTLQKGDILGHEFMGTVEKVGPNVKNLSVGQRVVASFQIACGECEYCEKKLSSFCDRTNPSSLQNAMYGHRDAGFFGYSHFTGGFAGGQAEYVRVPKGNVNLLPVPDNVPDEKALYLSDVLCTAYHNVMDTGVNPGDVVGVWGLGPIGLCVAQFAKLKGASRVIGIDRVPERLKKAQELGVETIDFSQHTDVVKRLQEIAPGGLDVAMDCGTFHEPKTMLHKVEKALMLETDVSEVVNEMLMAVKKGGRCGIIAAYSGYTNHFNIGALMEKGIRLIGNGQAPVHMWWKEILNDLIIPGKVDPTFMITHRVDLEEFPKLYQAFDKRVGGVEKVFVQTKFSNPPSPGCPMLSRVDDWAHSIAEEMYLYDILEFHMYHSELFSRVEKVEKLPVHQCKMKVLSNILATVALALTPVAGKAEVGAAIDFAERTLARQWEYPTQFLQNIPPKMIHSHNDSLSYGVASVEADVWQINGTLYVGHQPASLTPDRTLDALYIQPLLKIMQKENPQDVFTVNDTKPNGVFDIASDMPLQLLIDVKTDGVEALPFILEALQPLREAGYLTTFAHGVLNVSVITVVGSGNSPLEQIGALSPRDFFFDAPLTELTLSTIWNATLSPLASANYSTAVGWNGTGTISDEQRANITRLVGDAHARGIKARFFDIPAWPIYARDNIWSALLDGGVDWLNADDLAAAAAF</sequence>
<gene>
    <name evidence="8" type="ORF">ONZ51_g2229</name>
</gene>
<organism evidence="8 9">
    <name type="scientific">Trametes cubensis</name>
    <dbReference type="NCBI Taxonomy" id="1111947"/>
    <lineage>
        <taxon>Eukaryota</taxon>
        <taxon>Fungi</taxon>
        <taxon>Dikarya</taxon>
        <taxon>Basidiomycota</taxon>
        <taxon>Agaricomycotina</taxon>
        <taxon>Agaricomycetes</taxon>
        <taxon>Polyporales</taxon>
        <taxon>Polyporaceae</taxon>
        <taxon>Trametes</taxon>
    </lineage>
</organism>
<evidence type="ECO:0000313" key="9">
    <source>
        <dbReference type="Proteomes" id="UP001215151"/>
    </source>
</evidence>
<evidence type="ECO:0000256" key="4">
    <source>
        <dbReference type="ARBA" id="ARBA00023002"/>
    </source>
</evidence>
<feature type="domain" description="Alcohol dehydrogenase-like N-terminal" evidence="7">
    <location>
        <begin position="56"/>
        <end position="186"/>
    </location>
</feature>
<reference evidence="8" key="1">
    <citation type="submission" date="2022-11" db="EMBL/GenBank/DDBJ databases">
        <title>Genome Sequence of Cubamyces cubensis.</title>
        <authorList>
            <person name="Buettner E."/>
        </authorList>
    </citation>
    <scope>NUCLEOTIDE SEQUENCE</scope>
    <source>
        <strain evidence="8">MPL-01</strain>
    </source>
</reference>
<dbReference type="InterPro" id="IPR002328">
    <property type="entry name" value="ADH_Zn_CS"/>
</dbReference>
<evidence type="ECO:0000256" key="2">
    <source>
        <dbReference type="ARBA" id="ARBA00022723"/>
    </source>
</evidence>
<dbReference type="GO" id="GO:0006629">
    <property type="term" value="P:lipid metabolic process"/>
    <property type="evidence" value="ECO:0007669"/>
    <property type="project" value="InterPro"/>
</dbReference>
<feature type="domain" description="Alcohol dehydrogenase-like C-terminal" evidence="6">
    <location>
        <begin position="226"/>
        <end position="291"/>
    </location>
</feature>